<gene>
    <name evidence="2" type="ORF">KNV97_10605</name>
</gene>
<dbReference type="KEGG" id="vos:KNV97_10605"/>
<evidence type="ECO:0000256" key="1">
    <source>
        <dbReference type="SAM" id="Phobius"/>
    </source>
</evidence>
<dbReference type="RefSeq" id="WP_218563068.1">
    <property type="nucleotide sequence ID" value="NZ_CP076643.1"/>
</dbReference>
<name>A0A975UBG0_9VIBR</name>
<accession>A0A975UBG0</accession>
<keyword evidence="1" id="KW-1133">Transmembrane helix</keyword>
<keyword evidence="1" id="KW-0812">Transmembrane</keyword>
<evidence type="ECO:0000313" key="2">
    <source>
        <dbReference type="EMBL" id="QXO18685.1"/>
    </source>
</evidence>
<feature type="transmembrane region" description="Helical" evidence="1">
    <location>
        <begin position="6"/>
        <end position="26"/>
    </location>
</feature>
<keyword evidence="1" id="KW-0472">Membrane</keyword>
<proteinExistence type="predicted"/>
<dbReference type="AlphaFoldDB" id="A0A975UBG0"/>
<reference evidence="2" key="1">
    <citation type="submission" date="2021-06" db="EMBL/GenBank/DDBJ databases">
        <title>Vibrio nov. sp., novel gut bacterium isolated from Yellow Sea oyster.</title>
        <authorList>
            <person name="Muhammad N."/>
            <person name="Nguyen T.H."/>
            <person name="Lee Y.-J."/>
            <person name="Ko J."/>
            <person name="Kim S.-G."/>
        </authorList>
    </citation>
    <scope>NUCLEOTIDE SEQUENCE</scope>
    <source>
        <strain evidence="2">OG9-811</strain>
    </source>
</reference>
<protein>
    <submittedName>
        <fullName evidence="2">Uncharacterized protein</fullName>
    </submittedName>
</protein>
<dbReference type="EMBL" id="CP076643">
    <property type="protein sequence ID" value="QXO18685.1"/>
    <property type="molecule type" value="Genomic_DNA"/>
</dbReference>
<keyword evidence="3" id="KW-1185">Reference proteome</keyword>
<organism evidence="2 3">
    <name type="scientific">Vibrio ostreae</name>
    <dbReference type="NCBI Taxonomy" id="2841925"/>
    <lineage>
        <taxon>Bacteria</taxon>
        <taxon>Pseudomonadati</taxon>
        <taxon>Pseudomonadota</taxon>
        <taxon>Gammaproteobacteria</taxon>
        <taxon>Vibrionales</taxon>
        <taxon>Vibrionaceae</taxon>
        <taxon>Vibrio</taxon>
    </lineage>
</organism>
<sequence length="248" mass="28216">MFFQEFFIPVAIATTVLYLLIALVLFKRTKETKDNIQEIGSNHEYVKKGVDGMTSKVDNIADEINSTISPLLKSVETEVKKIHCDFNKDIILKRLQENGYTKARFLESGKIFSIIAWNISDDDADPEYIDIHHMITIDTDNSTILIESLSVAIEGEVKAEVYKEILEANYDLKSSDFGITELSDGITAVIAQDYLVFPKNTFHIHPLIEALDDLERAFVSLRSVFQDKKYDFIDVDLEYMASLRATKS</sequence>
<evidence type="ECO:0000313" key="3">
    <source>
        <dbReference type="Proteomes" id="UP000694232"/>
    </source>
</evidence>
<dbReference type="Proteomes" id="UP000694232">
    <property type="component" value="Chromosome 1"/>
</dbReference>